<gene>
    <name evidence="1" type="ORF">g.51609</name>
</gene>
<feature type="non-terminal residue" evidence="1">
    <location>
        <position position="152"/>
    </location>
</feature>
<organism evidence="1">
    <name type="scientific">Graphocephala atropunctata</name>
    <dbReference type="NCBI Taxonomy" id="36148"/>
    <lineage>
        <taxon>Eukaryota</taxon>
        <taxon>Metazoa</taxon>
        <taxon>Ecdysozoa</taxon>
        <taxon>Arthropoda</taxon>
        <taxon>Hexapoda</taxon>
        <taxon>Insecta</taxon>
        <taxon>Pterygota</taxon>
        <taxon>Neoptera</taxon>
        <taxon>Paraneoptera</taxon>
        <taxon>Hemiptera</taxon>
        <taxon>Auchenorrhyncha</taxon>
        <taxon>Membracoidea</taxon>
        <taxon>Cicadellidae</taxon>
        <taxon>Cicadellinae</taxon>
        <taxon>Cicadellini</taxon>
        <taxon>Graphocephala</taxon>
    </lineage>
</organism>
<accession>A0A1B6M9T3</accession>
<dbReference type="AlphaFoldDB" id="A0A1B6M9T3"/>
<dbReference type="EMBL" id="GEBQ01007292">
    <property type="protein sequence ID" value="JAT32685.1"/>
    <property type="molecule type" value="Transcribed_RNA"/>
</dbReference>
<proteinExistence type="predicted"/>
<name>A0A1B6M9T3_9HEMI</name>
<feature type="non-terminal residue" evidence="1">
    <location>
        <position position="1"/>
    </location>
</feature>
<reference evidence="1" key="1">
    <citation type="submission" date="2015-11" db="EMBL/GenBank/DDBJ databases">
        <title>De novo transcriptome assembly of four potential Pierce s Disease insect vectors from Arizona vineyards.</title>
        <authorList>
            <person name="Tassone E.E."/>
        </authorList>
    </citation>
    <scope>NUCLEOTIDE SEQUENCE</scope>
</reference>
<sequence>FGCVVSLCHFPQNPQPPGYPHVGRMPASNKWLCSAQVLGWLHTHTDRVNVDNGSECDCKPPWDKGKGGHLSTEMHIIVGEEKGAVVPLLPQGVGRVEGEVCLLTDSPYRILRAAESGNLEDFNRLFMAEPARLGVRDSKGRAAAHQAAARGK</sequence>
<evidence type="ECO:0000313" key="1">
    <source>
        <dbReference type="EMBL" id="JAT32685.1"/>
    </source>
</evidence>
<protein>
    <submittedName>
        <fullName evidence="1">Uncharacterized protein</fullName>
    </submittedName>
</protein>